<evidence type="ECO:0000256" key="1">
    <source>
        <dbReference type="SAM" id="Phobius"/>
    </source>
</evidence>
<feature type="transmembrane region" description="Helical" evidence="1">
    <location>
        <begin position="148"/>
        <end position="167"/>
    </location>
</feature>
<feature type="transmembrane region" description="Helical" evidence="1">
    <location>
        <begin position="111"/>
        <end position="136"/>
    </location>
</feature>
<dbReference type="GO" id="GO:0016747">
    <property type="term" value="F:acyltransferase activity, transferring groups other than amino-acyl groups"/>
    <property type="evidence" value="ECO:0007669"/>
    <property type="project" value="InterPro"/>
</dbReference>
<keyword evidence="1" id="KW-0472">Membrane</keyword>
<comment type="caution">
    <text evidence="3">The sequence shown here is derived from an EMBL/GenBank/DDBJ whole genome shotgun (WGS) entry which is preliminary data.</text>
</comment>
<evidence type="ECO:0000313" key="4">
    <source>
        <dbReference type="Proteomes" id="UP000029381"/>
    </source>
</evidence>
<dbReference type="Proteomes" id="UP000029381">
    <property type="component" value="Unassembled WGS sequence"/>
</dbReference>
<feature type="transmembrane region" description="Helical" evidence="1">
    <location>
        <begin position="72"/>
        <end position="91"/>
    </location>
</feature>
<dbReference type="EMBL" id="JPVT01000191">
    <property type="protein sequence ID" value="KFN89876.1"/>
    <property type="molecule type" value="Genomic_DNA"/>
</dbReference>
<evidence type="ECO:0000313" key="3">
    <source>
        <dbReference type="EMBL" id="KFN89876.1"/>
    </source>
</evidence>
<keyword evidence="4" id="KW-1185">Reference proteome</keyword>
<feature type="transmembrane region" description="Helical" evidence="1">
    <location>
        <begin position="299"/>
        <end position="320"/>
    </location>
</feature>
<feature type="transmembrane region" description="Helical" evidence="1">
    <location>
        <begin position="179"/>
        <end position="197"/>
    </location>
</feature>
<keyword evidence="3" id="KW-0012">Acyltransferase</keyword>
<dbReference type="RefSeq" id="WP_052074207.1">
    <property type="nucleotide sequence ID" value="NZ_JPVT01000191.1"/>
</dbReference>
<evidence type="ECO:0000259" key="2">
    <source>
        <dbReference type="Pfam" id="PF01757"/>
    </source>
</evidence>
<feature type="transmembrane region" description="Helical" evidence="1">
    <location>
        <begin position="33"/>
        <end position="51"/>
    </location>
</feature>
<keyword evidence="1" id="KW-0812">Transmembrane</keyword>
<sequence length="329" mass="38837">MKRDVRIDTLRALAILLIMYAHTRPPQWLYELRNFDVILMTFILGASYYLSTERKKKPKPYFSYLKERFLRLIIPVWIFLTLFFLVLFGFTSIVDQPFPFSLRTIFTSYSLIWGIGYIWIIRVFFIIAILSPFLYWLAKKTTHLLPQLGVIGLFLLLQNGLNALVTLLSGTEQAIFEQYGAISFGYLLAALVGMWAVRQNNKENSILLICFSILFFIIATYQTLPSIEDNKYPPTIYFISYGLAGSLLLFQLTSFQTIRKLLEKTPGINWLSQHSLELYYWHLFPIIYFNLFVERDSWLLRFFIVFPVAFLLTFLQNRYIPHLFQPQKR</sequence>
<dbReference type="AlphaFoldDB" id="A0A091BWB1"/>
<name>A0A091BWB1_9ENTE</name>
<feature type="transmembrane region" description="Helical" evidence="1">
    <location>
        <begin position="236"/>
        <end position="255"/>
    </location>
</feature>
<dbReference type="PATRIC" id="fig|1302648.3.peg.1744"/>
<keyword evidence="3" id="KW-0808">Transferase</keyword>
<gene>
    <name evidence="3" type="ORF">TMU3MR103_1782</name>
</gene>
<feature type="domain" description="Acyltransferase 3" evidence="2">
    <location>
        <begin position="6"/>
        <end position="315"/>
    </location>
</feature>
<proteinExistence type="predicted"/>
<keyword evidence="1" id="KW-1133">Transmembrane helix</keyword>
<reference evidence="3 4" key="1">
    <citation type="submission" date="2014-08" db="EMBL/GenBank/DDBJ databases">
        <title>Genome sequence of Tetragenococcus muriaticus.</title>
        <authorList>
            <person name="Chuea-nongthon C."/>
            <person name="Rodtong S."/>
            <person name="Yongsawatdigul J."/>
            <person name="Steele J.L."/>
            <person name="Liu X.-y."/>
            <person name="Speers J."/>
            <person name="Glasner J.D."/>
            <person name="Neeno-Eckwall E.C."/>
        </authorList>
    </citation>
    <scope>NUCLEOTIDE SEQUENCE [LARGE SCALE GENOMIC DNA]</scope>
    <source>
        <strain evidence="3 4">3MR10-3</strain>
    </source>
</reference>
<protein>
    <submittedName>
        <fullName evidence="3">Acyltransferase</fullName>
        <ecNumber evidence="3">2.3.1.-</ecNumber>
    </submittedName>
</protein>
<feature type="transmembrane region" description="Helical" evidence="1">
    <location>
        <begin position="206"/>
        <end position="224"/>
    </location>
</feature>
<dbReference type="InterPro" id="IPR002656">
    <property type="entry name" value="Acyl_transf_3_dom"/>
</dbReference>
<dbReference type="EC" id="2.3.1.-" evidence="3"/>
<organism evidence="3 4">
    <name type="scientific">Tetragenococcus muriaticus 3MR10-3</name>
    <dbReference type="NCBI Taxonomy" id="1302648"/>
    <lineage>
        <taxon>Bacteria</taxon>
        <taxon>Bacillati</taxon>
        <taxon>Bacillota</taxon>
        <taxon>Bacilli</taxon>
        <taxon>Lactobacillales</taxon>
        <taxon>Enterococcaceae</taxon>
        <taxon>Tetragenococcus</taxon>
    </lineage>
</organism>
<accession>A0A091BWB1</accession>
<dbReference type="Pfam" id="PF01757">
    <property type="entry name" value="Acyl_transf_3"/>
    <property type="match status" value="1"/>
</dbReference>